<keyword evidence="2" id="KW-1185">Reference proteome</keyword>
<gene>
    <name evidence="1" type="ORF">ACFQE6_14165</name>
</gene>
<proteinExistence type="predicted"/>
<name>A0ABD5SLB2_9EURY</name>
<accession>A0ABD5SLB2</accession>
<dbReference type="RefSeq" id="WP_273739086.1">
    <property type="nucleotide sequence ID" value="NZ_JAQIVI010000214.1"/>
</dbReference>
<evidence type="ECO:0000313" key="2">
    <source>
        <dbReference type="Proteomes" id="UP001596383"/>
    </source>
</evidence>
<sequence>MTTSLALHAHGIETTILEADPEDRIARGAG</sequence>
<dbReference type="Proteomes" id="UP001596383">
    <property type="component" value="Unassembled WGS sequence"/>
</dbReference>
<protein>
    <submittedName>
        <fullName evidence="1">Uncharacterized protein</fullName>
    </submittedName>
</protein>
<dbReference type="EMBL" id="JBHSWV010000214">
    <property type="protein sequence ID" value="MFC6766095.1"/>
    <property type="molecule type" value="Genomic_DNA"/>
</dbReference>
<comment type="caution">
    <text evidence="1">The sequence shown here is derived from an EMBL/GenBank/DDBJ whole genome shotgun (WGS) entry which is preliminary data.</text>
</comment>
<reference evidence="1 2" key="1">
    <citation type="journal article" date="2019" name="Int. J. Syst. Evol. Microbiol.">
        <title>The Global Catalogue of Microorganisms (GCM) 10K type strain sequencing project: providing services to taxonomists for standard genome sequencing and annotation.</title>
        <authorList>
            <consortium name="The Broad Institute Genomics Platform"/>
            <consortium name="The Broad Institute Genome Sequencing Center for Infectious Disease"/>
            <person name="Wu L."/>
            <person name="Ma J."/>
        </authorList>
    </citation>
    <scope>NUCLEOTIDE SEQUENCE [LARGE SCALE GENOMIC DNA]</scope>
    <source>
        <strain evidence="1 2">LMG 29247</strain>
    </source>
</reference>
<dbReference type="AlphaFoldDB" id="A0ABD5SLB2"/>
<organism evidence="1 2">
    <name type="scientific">Natrinema soli</name>
    <dbReference type="NCBI Taxonomy" id="1930624"/>
    <lineage>
        <taxon>Archaea</taxon>
        <taxon>Methanobacteriati</taxon>
        <taxon>Methanobacteriota</taxon>
        <taxon>Stenosarchaea group</taxon>
        <taxon>Halobacteria</taxon>
        <taxon>Halobacteriales</taxon>
        <taxon>Natrialbaceae</taxon>
        <taxon>Natrinema</taxon>
    </lineage>
</organism>
<evidence type="ECO:0000313" key="1">
    <source>
        <dbReference type="EMBL" id="MFC6766095.1"/>
    </source>
</evidence>